<reference evidence="2" key="1">
    <citation type="submission" date="2023-03" db="UniProtKB">
        <authorList>
            <consortium name="WormBaseParasite"/>
        </authorList>
    </citation>
    <scope>IDENTIFICATION</scope>
</reference>
<sequence length="111" mass="12975">MVIRKKAEKRTSSENSFAMEKNAYTHGTRYNYSRSVADHFTSTTNVKFGAMDVPGKMCSSFSWLEYRKLTYVVKGHREREERRKCDGPPYRIKWTTMDGACVDMKEHSMIC</sequence>
<proteinExistence type="predicted"/>
<dbReference type="WBParaSite" id="ALUE_0000435001-mRNA-1">
    <property type="protein sequence ID" value="ALUE_0000435001-mRNA-1"/>
    <property type="gene ID" value="ALUE_0000435001"/>
</dbReference>
<accession>A0A9J2P3D6</accession>
<dbReference type="Proteomes" id="UP000036681">
    <property type="component" value="Unplaced"/>
</dbReference>
<evidence type="ECO:0000313" key="2">
    <source>
        <dbReference type="WBParaSite" id="ALUE_0000435001-mRNA-1"/>
    </source>
</evidence>
<protein>
    <submittedName>
        <fullName evidence="2">Uncharacterized protein</fullName>
    </submittedName>
</protein>
<keyword evidence="1" id="KW-1185">Reference proteome</keyword>
<name>A0A9J2P3D6_ASCLU</name>
<organism evidence="1 2">
    <name type="scientific">Ascaris lumbricoides</name>
    <name type="common">Giant roundworm</name>
    <dbReference type="NCBI Taxonomy" id="6252"/>
    <lineage>
        <taxon>Eukaryota</taxon>
        <taxon>Metazoa</taxon>
        <taxon>Ecdysozoa</taxon>
        <taxon>Nematoda</taxon>
        <taxon>Chromadorea</taxon>
        <taxon>Rhabditida</taxon>
        <taxon>Spirurina</taxon>
        <taxon>Ascaridomorpha</taxon>
        <taxon>Ascaridoidea</taxon>
        <taxon>Ascarididae</taxon>
        <taxon>Ascaris</taxon>
    </lineage>
</organism>
<dbReference type="AlphaFoldDB" id="A0A9J2P3D6"/>
<evidence type="ECO:0000313" key="1">
    <source>
        <dbReference type="Proteomes" id="UP000036681"/>
    </source>
</evidence>